<evidence type="ECO:0000259" key="3">
    <source>
        <dbReference type="Pfam" id="PF13518"/>
    </source>
</evidence>
<evidence type="ECO:0000256" key="1">
    <source>
        <dbReference type="ARBA" id="ARBA00038232"/>
    </source>
</evidence>
<organism evidence="4 5">
    <name type="scientific">Ruoffia halotolerans</name>
    <dbReference type="NCBI Taxonomy" id="2748684"/>
    <lineage>
        <taxon>Bacteria</taxon>
        <taxon>Bacillati</taxon>
        <taxon>Bacillota</taxon>
        <taxon>Bacilli</taxon>
        <taxon>Lactobacillales</taxon>
        <taxon>Aerococcaceae</taxon>
        <taxon>Ruoffia</taxon>
    </lineage>
</organism>
<dbReference type="InterPro" id="IPR036388">
    <property type="entry name" value="WH-like_DNA-bd_sf"/>
</dbReference>
<dbReference type="InterPro" id="IPR010921">
    <property type="entry name" value="Trp_repressor/repl_initiator"/>
</dbReference>
<dbReference type="RefSeq" id="WP_218930347.1">
    <property type="nucleotide sequence ID" value="NZ_JACAOA010000004.1"/>
</dbReference>
<sequence>MSQKYSYEFKLKVVEEYLNGTLGYTLLAKKHHISTTSLIEKWVNQFKTNGKEGLKTKRRNATYPLNFKLNVLRFKQDTGASYIDTANAFGISEPSIIANWHRQYERFGTQGLNKPQGSPPKMPKSNPNQNNNKTIHDNNHDEMKQENELLKKENEYLRIELEYLKKLKALGLEDPRANNKQT</sequence>
<dbReference type="SUPFAM" id="SSF46689">
    <property type="entry name" value="Homeodomain-like"/>
    <property type="match status" value="1"/>
</dbReference>
<accession>A0A839A471</accession>
<evidence type="ECO:0000313" key="5">
    <source>
        <dbReference type="Proteomes" id="UP000571018"/>
    </source>
</evidence>
<evidence type="ECO:0000256" key="2">
    <source>
        <dbReference type="SAM" id="MobiDB-lite"/>
    </source>
</evidence>
<proteinExistence type="inferred from homology"/>
<feature type="region of interest" description="Disordered" evidence="2">
    <location>
        <begin position="109"/>
        <end position="141"/>
    </location>
</feature>
<gene>
    <name evidence="4" type="ORF">HW423_02345</name>
</gene>
<dbReference type="PANTHER" id="PTHR33795:SF1">
    <property type="entry name" value="INSERTION ELEMENT IS150 PROTEIN INSJ"/>
    <property type="match status" value="1"/>
</dbReference>
<keyword evidence="5" id="KW-1185">Reference proteome</keyword>
<dbReference type="InterPro" id="IPR009057">
    <property type="entry name" value="Homeodomain-like_sf"/>
</dbReference>
<evidence type="ECO:0000313" key="4">
    <source>
        <dbReference type="EMBL" id="MBA5728620.1"/>
    </source>
</evidence>
<dbReference type="Gene3D" id="6.10.250.2730">
    <property type="match status" value="1"/>
</dbReference>
<protein>
    <submittedName>
        <fullName evidence="4">Transposase</fullName>
    </submittedName>
</protein>
<reference evidence="4 5" key="1">
    <citation type="submission" date="2020-06" db="EMBL/GenBank/DDBJ databases">
        <title>Reclassification of Facklamia ignava, Facklamia soureckii and Facklami tabacinasalis as Falseniella iganva gen. nov., comb. nov., Hutsoniella ignava gen. nov., comb. nov., and Ruoffia tabacinasalis gen. nov., comb. nov and description of Ruoffia haltotolerans sp. nov., isolated from hypersaline Inland Sea of Qatar.</title>
        <authorList>
            <person name="Fotedar R."/>
            <person name="Sankaranarayanan K."/>
            <person name="Lawson P."/>
            <person name="Caldwell M."/>
            <person name="Zeyara A."/>
            <person name="Al Malki A."/>
            <person name="Ali M."/>
        </authorList>
    </citation>
    <scope>NUCLEOTIDE SEQUENCE [LARGE SCALE GENOMIC DNA]</scope>
    <source>
        <strain evidence="4 5">INB8</strain>
    </source>
</reference>
<comment type="caution">
    <text evidence="4">The sequence shown here is derived from an EMBL/GenBank/DDBJ whole genome shotgun (WGS) entry which is preliminary data.</text>
</comment>
<dbReference type="Gene3D" id="1.10.10.10">
    <property type="entry name" value="Winged helix-like DNA-binding domain superfamily/Winged helix DNA-binding domain"/>
    <property type="match status" value="1"/>
</dbReference>
<dbReference type="Proteomes" id="UP000571018">
    <property type="component" value="Unassembled WGS sequence"/>
</dbReference>
<dbReference type="InterPro" id="IPR052057">
    <property type="entry name" value="IS150/IS1296_orfA-like"/>
</dbReference>
<dbReference type="Pfam" id="PF13518">
    <property type="entry name" value="HTH_28"/>
    <property type="match status" value="2"/>
</dbReference>
<dbReference type="PANTHER" id="PTHR33795">
    <property type="entry name" value="INSERTION ELEMENT IS150 PROTEIN INSJ"/>
    <property type="match status" value="1"/>
</dbReference>
<dbReference type="SUPFAM" id="SSF48295">
    <property type="entry name" value="TrpR-like"/>
    <property type="match status" value="1"/>
</dbReference>
<feature type="domain" description="Insertion element IS150 protein InsJ-like helix-turn-helix" evidence="3">
    <location>
        <begin position="9"/>
        <end position="59"/>
    </location>
</feature>
<dbReference type="AlphaFoldDB" id="A0A839A471"/>
<name>A0A839A471_9LACT</name>
<feature type="domain" description="Insertion element IS150 protein InsJ-like helix-turn-helix" evidence="3">
    <location>
        <begin position="67"/>
        <end position="119"/>
    </location>
</feature>
<dbReference type="EMBL" id="JACAOA010000004">
    <property type="protein sequence ID" value="MBA5728620.1"/>
    <property type="molecule type" value="Genomic_DNA"/>
</dbReference>
<dbReference type="GO" id="GO:0043565">
    <property type="term" value="F:sequence-specific DNA binding"/>
    <property type="evidence" value="ECO:0007669"/>
    <property type="project" value="InterPro"/>
</dbReference>
<dbReference type="InterPro" id="IPR055247">
    <property type="entry name" value="InsJ-like_HTH"/>
</dbReference>
<comment type="similarity">
    <text evidence="1">Belongs to the IS150/IS1296 orfA family.</text>
</comment>